<dbReference type="EMBL" id="FNUZ01000010">
    <property type="protein sequence ID" value="SEG65183.1"/>
    <property type="molecule type" value="Genomic_DNA"/>
</dbReference>
<protein>
    <submittedName>
        <fullName evidence="2">Uncharacterized protein</fullName>
    </submittedName>
</protein>
<keyword evidence="1" id="KW-0812">Transmembrane</keyword>
<dbReference type="Proteomes" id="UP000236752">
    <property type="component" value="Unassembled WGS sequence"/>
</dbReference>
<keyword evidence="1" id="KW-1133">Transmembrane helix</keyword>
<dbReference type="RefSeq" id="WP_103911936.1">
    <property type="nucleotide sequence ID" value="NZ_FNUZ01000010.1"/>
</dbReference>
<evidence type="ECO:0000313" key="3">
    <source>
        <dbReference type="Proteomes" id="UP000236752"/>
    </source>
</evidence>
<keyword evidence="3" id="KW-1185">Reference proteome</keyword>
<feature type="transmembrane region" description="Helical" evidence="1">
    <location>
        <begin position="42"/>
        <end position="64"/>
    </location>
</feature>
<name>A0A1H6BWZ7_9RHOB</name>
<keyword evidence="1" id="KW-0472">Membrane</keyword>
<evidence type="ECO:0000256" key="1">
    <source>
        <dbReference type="SAM" id="Phobius"/>
    </source>
</evidence>
<gene>
    <name evidence="2" type="ORF">SAMN04488045_3842</name>
</gene>
<accession>A0A1H6BWZ7</accession>
<evidence type="ECO:0000313" key="2">
    <source>
        <dbReference type="EMBL" id="SEG65183.1"/>
    </source>
</evidence>
<reference evidence="2 3" key="1">
    <citation type="submission" date="2016-10" db="EMBL/GenBank/DDBJ databases">
        <authorList>
            <person name="de Groot N.N."/>
        </authorList>
    </citation>
    <scope>NUCLEOTIDE SEQUENCE [LARGE SCALE GENOMIC DNA]</scope>
    <source>
        <strain evidence="2 3">DSM 26915</strain>
    </source>
</reference>
<proteinExistence type="predicted"/>
<sequence length="200" mass="22620">MVFRETSTINRLALISLCRPLMLNDLYKSIFRIAADHSMPDFLSITIAEVVAIGISAAALFYTIKNINNTKPHNANAKKVSEGQIAQQNEQIRKSKIANISVVLLGQPDDHVVLCIQNLGPHAARGLDLQIKEDQSFFNTDKKREIFPLKHALEAGREIRLLSHIDTDREIDEEIVITWFDASSDKVKRKSFTLLQRDVQ</sequence>
<dbReference type="AlphaFoldDB" id="A0A1H6BWZ7"/>
<organism evidence="2 3">
    <name type="scientific">Thalassococcus halodurans</name>
    <dbReference type="NCBI Taxonomy" id="373675"/>
    <lineage>
        <taxon>Bacteria</taxon>
        <taxon>Pseudomonadati</taxon>
        <taxon>Pseudomonadota</taxon>
        <taxon>Alphaproteobacteria</taxon>
        <taxon>Rhodobacterales</taxon>
        <taxon>Roseobacteraceae</taxon>
        <taxon>Thalassococcus</taxon>
    </lineage>
</organism>